<dbReference type="PANTHER" id="PTHR11895">
    <property type="entry name" value="TRANSAMIDASE"/>
    <property type="match status" value="1"/>
</dbReference>
<feature type="region of interest" description="Disordered" evidence="2">
    <location>
        <begin position="127"/>
        <end position="152"/>
    </location>
</feature>
<accession>A0A4Q7NP65</accession>
<feature type="domain" description="Amidase" evidence="3">
    <location>
        <begin position="65"/>
        <end position="416"/>
    </location>
</feature>
<gene>
    <name evidence="4" type="ORF">EV675_2420</name>
</gene>
<reference evidence="4 5" key="1">
    <citation type="submission" date="2019-02" db="EMBL/GenBank/DDBJ databases">
        <title>Genomic Encyclopedia of Type Strains, Phase IV (KMG-IV): sequencing the most valuable type-strain genomes for metagenomic binning, comparative biology and taxonomic classification.</title>
        <authorList>
            <person name="Goeker M."/>
        </authorList>
    </citation>
    <scope>NUCLEOTIDE SEQUENCE [LARGE SCALE GENOMIC DNA]</scope>
    <source>
        <strain evidence="4 5">K24</strain>
    </source>
</reference>
<sequence length="441" mass="46021">MRHLDYFRLSAGEIAARLRDGALAPADISRSVLERHACLEPALSAWSWFEPRRVELAYRDGLPPAHPALPLLGVPVGVKDIIDVEGMPTGLGLPGAAAPAPRSAACVELLRTAGAVPVGKTVTAELAFSHPGPTRNPHVPGHTPGGSSSGSAAAVAAGMVPLALGTQTGGSIIRPAAYCGVVGVKTSLNAVPSAGVAPVADSLDCLGWFARSVADAILAGSVLLPWQDLAPRPPGNGLRVWRLDATELGPLAPEARRALDDASAALRGVGCAVVEAPLAGLLPALAECHRRIMLHELARTLLPVIRTQGRELSPTMLKAIEAGRAVSASQYQEARHQVREARATLDARMREADVILTPSAVGEAPAGLHHTGDSTFNRIWSVLGWPAVHLPTDWSPRGLPVGVQLVGGPGEDETLLRHAQAVHPLIDRRGPAPRIQAPMAQ</sequence>
<dbReference type="GO" id="GO:0016740">
    <property type="term" value="F:transferase activity"/>
    <property type="evidence" value="ECO:0007669"/>
    <property type="project" value="UniProtKB-KW"/>
</dbReference>
<dbReference type="InterPro" id="IPR000120">
    <property type="entry name" value="Amidase"/>
</dbReference>
<evidence type="ECO:0000313" key="5">
    <source>
        <dbReference type="Proteomes" id="UP000292445"/>
    </source>
</evidence>
<dbReference type="Pfam" id="PF01425">
    <property type="entry name" value="Amidase"/>
    <property type="match status" value="1"/>
</dbReference>
<comment type="caution">
    <text evidence="4">The sequence shown here is derived from an EMBL/GenBank/DDBJ whole genome shotgun (WGS) entry which is preliminary data.</text>
</comment>
<dbReference type="InterPro" id="IPR036928">
    <property type="entry name" value="AS_sf"/>
</dbReference>
<organism evidence="4 5">
    <name type="scientific">Pigmentiphaga kullae</name>
    <dbReference type="NCBI Taxonomy" id="151784"/>
    <lineage>
        <taxon>Bacteria</taxon>
        <taxon>Pseudomonadati</taxon>
        <taxon>Pseudomonadota</taxon>
        <taxon>Betaproteobacteria</taxon>
        <taxon>Burkholderiales</taxon>
        <taxon>Alcaligenaceae</taxon>
        <taxon>Pigmentiphaga</taxon>
    </lineage>
</organism>
<dbReference type="InterPro" id="IPR023631">
    <property type="entry name" value="Amidase_dom"/>
</dbReference>
<evidence type="ECO:0000256" key="2">
    <source>
        <dbReference type="SAM" id="MobiDB-lite"/>
    </source>
</evidence>
<dbReference type="PANTHER" id="PTHR11895:SF7">
    <property type="entry name" value="GLUTAMYL-TRNA(GLN) AMIDOTRANSFERASE SUBUNIT A, MITOCHONDRIAL"/>
    <property type="match status" value="1"/>
</dbReference>
<dbReference type="AlphaFoldDB" id="A0A4Q7NP65"/>
<name>A0A4Q7NP65_9BURK</name>
<keyword evidence="5" id="KW-1185">Reference proteome</keyword>
<dbReference type="RefSeq" id="WP_165404563.1">
    <property type="nucleotide sequence ID" value="NZ_SGXC01000001.1"/>
</dbReference>
<evidence type="ECO:0000313" key="4">
    <source>
        <dbReference type="EMBL" id="RZS86380.1"/>
    </source>
</evidence>
<dbReference type="EMBL" id="SGXC01000001">
    <property type="protein sequence ID" value="RZS86380.1"/>
    <property type="molecule type" value="Genomic_DNA"/>
</dbReference>
<evidence type="ECO:0000256" key="1">
    <source>
        <dbReference type="ARBA" id="ARBA00009199"/>
    </source>
</evidence>
<comment type="similarity">
    <text evidence="1">Belongs to the amidase family.</text>
</comment>
<proteinExistence type="inferred from homology"/>
<keyword evidence="4" id="KW-0808">Transferase</keyword>
<evidence type="ECO:0000259" key="3">
    <source>
        <dbReference type="Pfam" id="PF01425"/>
    </source>
</evidence>
<protein>
    <submittedName>
        <fullName evidence="4">Asp-tRNA(Asn)/Glu-tRNA(Gln) amidotransferase A subunit family amidase</fullName>
    </submittedName>
</protein>
<dbReference type="SUPFAM" id="SSF75304">
    <property type="entry name" value="Amidase signature (AS) enzymes"/>
    <property type="match status" value="1"/>
</dbReference>
<dbReference type="Gene3D" id="3.90.1300.10">
    <property type="entry name" value="Amidase signature (AS) domain"/>
    <property type="match status" value="1"/>
</dbReference>
<dbReference type="Proteomes" id="UP000292445">
    <property type="component" value="Unassembled WGS sequence"/>
</dbReference>